<keyword evidence="2" id="KW-0539">Nucleus</keyword>
<evidence type="ECO:0000313" key="4">
    <source>
        <dbReference type="EMBL" id="PFX16152.1"/>
    </source>
</evidence>
<dbReference type="CDD" id="cd00024">
    <property type="entry name" value="CD_CSD"/>
    <property type="match status" value="1"/>
</dbReference>
<dbReference type="InterPro" id="IPR051219">
    <property type="entry name" value="Heterochromatin_chromo-domain"/>
</dbReference>
<dbReference type="PROSITE" id="PS50013">
    <property type="entry name" value="CHROMO_2"/>
    <property type="match status" value="1"/>
</dbReference>
<dbReference type="InterPro" id="IPR000953">
    <property type="entry name" value="Chromo/chromo_shadow_dom"/>
</dbReference>
<comment type="caution">
    <text evidence="4">The sequence shown here is derived from an EMBL/GenBank/DDBJ whole genome shotgun (WGS) entry which is preliminary data.</text>
</comment>
<dbReference type="STRING" id="50429.A0A2B4RIS9"/>
<dbReference type="PANTHER" id="PTHR22812">
    <property type="entry name" value="CHROMOBOX PROTEIN"/>
    <property type="match status" value="1"/>
</dbReference>
<accession>A0A2B4RIS9</accession>
<dbReference type="OrthoDB" id="5971624at2759"/>
<evidence type="ECO:0000256" key="2">
    <source>
        <dbReference type="ARBA" id="ARBA00023242"/>
    </source>
</evidence>
<organism evidence="4 5">
    <name type="scientific">Stylophora pistillata</name>
    <name type="common">Smooth cauliflower coral</name>
    <dbReference type="NCBI Taxonomy" id="50429"/>
    <lineage>
        <taxon>Eukaryota</taxon>
        <taxon>Metazoa</taxon>
        <taxon>Cnidaria</taxon>
        <taxon>Anthozoa</taxon>
        <taxon>Hexacorallia</taxon>
        <taxon>Scleractinia</taxon>
        <taxon>Astrocoeniina</taxon>
        <taxon>Pocilloporidae</taxon>
        <taxon>Stylophora</taxon>
    </lineage>
</organism>
<dbReference type="Proteomes" id="UP000225706">
    <property type="component" value="Unassembled WGS sequence"/>
</dbReference>
<sequence length="449" mass="51657">MVFRSKRNNKDSNDRIDALEIEIGYARNDIYDIQFRLNANEQYSRRDTLEIQGIPDIADDNPTQLVIETARLTDVELEPNDISIAHRLLLKNGQSQCKIIVKFTRRTKRDEVFNACKKLKSKRTKVNKHAPMKLASRAKQKQMNKPWITKDILKFIKFKQKMYRSHLLRCHIEKVSRMTPIFKNGSACDPGNYRLKVSKETVVLHRWGPSAGEGKGDEIPVDYRLVTNDSHLGGLKRKLSRRDFADDINISHSHCGSQKAQLDKKHSLGPIQLLKTTFETTMLKRARHPPGFYASLFEEPRDRGCNLKYRPRSKPITLGVYQVERIVPKRIQGGKCEFFVQWKDYSAAENTWEPSEHIPEELIAAFESRCVDSVRIDECKERLALVFERGLKSPLGCNETIIMRHDVLRSIFPGLPSDLRSTSYLVNKEELLTAGFGSYLERILTVTGG</sequence>
<reference evidence="5" key="1">
    <citation type="journal article" date="2017" name="bioRxiv">
        <title>Comparative analysis of the genomes of Stylophora pistillata and Acropora digitifera provides evidence for extensive differences between species of corals.</title>
        <authorList>
            <person name="Voolstra C.R."/>
            <person name="Li Y."/>
            <person name="Liew Y.J."/>
            <person name="Baumgarten S."/>
            <person name="Zoccola D."/>
            <person name="Flot J.-F."/>
            <person name="Tambutte S."/>
            <person name="Allemand D."/>
            <person name="Aranda M."/>
        </authorList>
    </citation>
    <scope>NUCLEOTIDE SEQUENCE [LARGE SCALE GENOMIC DNA]</scope>
</reference>
<dbReference type="Pfam" id="PF00385">
    <property type="entry name" value="Chromo"/>
    <property type="match status" value="1"/>
</dbReference>
<gene>
    <name evidence="4" type="primary">Su(var)205</name>
    <name evidence="4" type="ORF">AWC38_SpisGene19580</name>
</gene>
<proteinExistence type="predicted"/>
<dbReference type="Gene3D" id="2.40.50.40">
    <property type="match status" value="1"/>
</dbReference>
<feature type="domain" description="Chromo" evidence="3">
    <location>
        <begin position="321"/>
        <end position="358"/>
    </location>
</feature>
<dbReference type="EMBL" id="LSMT01000570">
    <property type="protein sequence ID" value="PFX16152.1"/>
    <property type="molecule type" value="Genomic_DNA"/>
</dbReference>
<keyword evidence="5" id="KW-1185">Reference proteome</keyword>
<dbReference type="InterPro" id="IPR016197">
    <property type="entry name" value="Chromo-like_dom_sf"/>
</dbReference>
<name>A0A2B4RIS9_STYPI</name>
<dbReference type="SUPFAM" id="SSF54160">
    <property type="entry name" value="Chromo domain-like"/>
    <property type="match status" value="1"/>
</dbReference>
<dbReference type="SMART" id="SM00298">
    <property type="entry name" value="CHROMO"/>
    <property type="match status" value="1"/>
</dbReference>
<protein>
    <submittedName>
        <fullName evidence="4">Heterochromatin protein 1</fullName>
    </submittedName>
</protein>
<evidence type="ECO:0000256" key="1">
    <source>
        <dbReference type="ARBA" id="ARBA00004123"/>
    </source>
</evidence>
<evidence type="ECO:0000259" key="3">
    <source>
        <dbReference type="PROSITE" id="PS50013"/>
    </source>
</evidence>
<comment type="subcellular location">
    <subcellularLocation>
        <location evidence="1">Nucleus</location>
    </subcellularLocation>
</comment>
<dbReference type="InterPro" id="IPR023780">
    <property type="entry name" value="Chromo_domain"/>
</dbReference>
<evidence type="ECO:0000313" key="5">
    <source>
        <dbReference type="Proteomes" id="UP000225706"/>
    </source>
</evidence>
<dbReference type="AlphaFoldDB" id="A0A2B4RIS9"/>
<dbReference type="GO" id="GO:0005634">
    <property type="term" value="C:nucleus"/>
    <property type="evidence" value="ECO:0007669"/>
    <property type="project" value="UniProtKB-SubCell"/>
</dbReference>